<gene>
    <name evidence="17" type="primary">LOC111112801</name>
</gene>
<evidence type="ECO:0000256" key="3">
    <source>
        <dbReference type="ARBA" id="ARBA00005232"/>
    </source>
</evidence>
<dbReference type="Gene3D" id="3.30.559.10">
    <property type="entry name" value="Chloramphenicol acetyltransferase-like domain"/>
    <property type="match status" value="1"/>
</dbReference>
<dbReference type="SUPFAM" id="SSF52777">
    <property type="entry name" value="CoA-dependent acyltransferases"/>
    <property type="match status" value="2"/>
</dbReference>
<comment type="pathway">
    <text evidence="2">Lipid metabolism; fatty acid beta-oxidation.</text>
</comment>
<comment type="similarity">
    <text evidence="3">Belongs to the carnitine/choline acetyltransferase family.</text>
</comment>
<name>A0A8B8BTR1_CRAVI</name>
<dbReference type="KEGG" id="cvn:111112801"/>
<feature type="active site" description="Proton acceptor" evidence="14">
    <location>
        <position position="334"/>
    </location>
</feature>
<evidence type="ECO:0000256" key="14">
    <source>
        <dbReference type="PIRSR" id="PIRSR600542-1"/>
    </source>
</evidence>
<protein>
    <recommendedName>
        <fullName evidence="13">Peroxisomal carnitine O-octanoyltransferase</fullName>
        <ecNumber evidence="12">2.3.1.137</ecNumber>
    </recommendedName>
</protein>
<dbReference type="Pfam" id="PF00755">
    <property type="entry name" value="Carn_acyltransf"/>
    <property type="match status" value="1"/>
</dbReference>
<dbReference type="GO" id="GO:0008458">
    <property type="term" value="F:carnitine O-octanoyltransferase activity"/>
    <property type="evidence" value="ECO:0007669"/>
    <property type="project" value="UniProtKB-EC"/>
</dbReference>
<evidence type="ECO:0000256" key="8">
    <source>
        <dbReference type="ARBA" id="ARBA00023098"/>
    </source>
</evidence>
<organism evidence="16 17">
    <name type="scientific">Crassostrea virginica</name>
    <name type="common">Eastern oyster</name>
    <dbReference type="NCBI Taxonomy" id="6565"/>
    <lineage>
        <taxon>Eukaryota</taxon>
        <taxon>Metazoa</taxon>
        <taxon>Spiralia</taxon>
        <taxon>Lophotrochozoa</taxon>
        <taxon>Mollusca</taxon>
        <taxon>Bivalvia</taxon>
        <taxon>Autobranchia</taxon>
        <taxon>Pteriomorphia</taxon>
        <taxon>Ostreida</taxon>
        <taxon>Ostreoidea</taxon>
        <taxon>Ostreidae</taxon>
        <taxon>Crassostrea</taxon>
    </lineage>
</organism>
<evidence type="ECO:0000256" key="2">
    <source>
        <dbReference type="ARBA" id="ARBA00005005"/>
    </source>
</evidence>
<proteinExistence type="inferred from homology"/>
<keyword evidence="7" id="KW-0007">Acetylation</keyword>
<dbReference type="FunFam" id="3.30.559.70:FF:000006">
    <property type="entry name" value="Peroxisomal carnitine O-octanoyltransferase"/>
    <property type="match status" value="1"/>
</dbReference>
<dbReference type="EC" id="2.3.1.137" evidence="12"/>
<evidence type="ECO:0000256" key="12">
    <source>
        <dbReference type="ARBA" id="ARBA00066418"/>
    </source>
</evidence>
<dbReference type="PANTHER" id="PTHR22589">
    <property type="entry name" value="CARNITINE O-ACYLTRANSFERASE"/>
    <property type="match status" value="1"/>
</dbReference>
<dbReference type="GeneID" id="111112801"/>
<evidence type="ECO:0000256" key="6">
    <source>
        <dbReference type="ARBA" id="ARBA00022832"/>
    </source>
</evidence>
<keyword evidence="8" id="KW-0443">Lipid metabolism</keyword>
<dbReference type="RefSeq" id="XP_022306311.1">
    <property type="nucleotide sequence ID" value="XM_022450603.1"/>
</dbReference>
<evidence type="ECO:0000256" key="10">
    <source>
        <dbReference type="ARBA" id="ARBA00023315"/>
    </source>
</evidence>
<dbReference type="Proteomes" id="UP000694844">
    <property type="component" value="Chromosome 9"/>
</dbReference>
<dbReference type="PANTHER" id="PTHR22589:SF67">
    <property type="entry name" value="PEROXISOMAL CARNITINE O-OCTANOYLTRANSFERASE"/>
    <property type="match status" value="1"/>
</dbReference>
<comment type="catalytic activity">
    <reaction evidence="11">
        <text>octanoyl-CoA + (R)-carnitine = O-octanoyl-(R)-carnitine + CoA</text>
        <dbReference type="Rhea" id="RHEA:17177"/>
        <dbReference type="ChEBI" id="CHEBI:16347"/>
        <dbReference type="ChEBI" id="CHEBI:18102"/>
        <dbReference type="ChEBI" id="CHEBI:57287"/>
        <dbReference type="ChEBI" id="CHEBI:57386"/>
        <dbReference type="EC" id="2.3.1.137"/>
    </reaction>
</comment>
<keyword evidence="5" id="KW-0808">Transferase</keyword>
<sequence>MDRNRQIPDPDLIFATEEERTFGTDEELPSLPVPDLQHTLQRYLDSVRPHVTDEEYRQTEFIAQQFASGVGKDLQKKLLEKAKKERNWLEKWWEEKGYLELGIPMAPFMNLIGPGPYINHHWGPQRGTQLERAGIVLHYTTKFWQLLRREKLKVEVDNKGRKMCMNQMRRAFSTCRVPGVFRDQLITHFRTESEGVTPIHTVVLYRGRFFCMDMVDEQEEPLTPPEIQHQLTLIKDQCDRETPGVGLGALTGETRKKWAEMRSRLCALHPENFHNLKKIESSLFTVCLDDSEPKNTSEIFFHTGGGVNARDRWFDKSAHHIFFKNGLCACNCDHAPFDGMVMISSTYYIDLHVQRSKGKWQGSMEIRNLPKPTELKFHVDTVILEGILAAEKFFLGNASLLSCTSYRYTKYGKKALRKHKLHPDTHVQLALQNAYYNLHQKPAPVYETATTRLFYHGRTETLRACTTESVQFCRAMADPQSSIQERKMAYQKAASKHNRLMEEGKEMRGCDRHLLGLAAIAEEQGLPKPLLYQDKSFTKSGGGGNFELSTSFVGYTPVFGGVGAMTNDGYGCFYHMEQNYIEMVVTTWKTSKVASSERFAEEVQKCFDDLKMVVLTEASLNAKL</sequence>
<evidence type="ECO:0000313" key="17">
    <source>
        <dbReference type="RefSeq" id="XP_022306311.1"/>
    </source>
</evidence>
<dbReference type="Gene3D" id="3.30.559.70">
    <property type="entry name" value="Choline/Carnitine o-acyltransferase, domain 2"/>
    <property type="match status" value="1"/>
</dbReference>
<keyword evidence="4" id="KW-0813">Transport</keyword>
<evidence type="ECO:0000256" key="7">
    <source>
        <dbReference type="ARBA" id="ARBA00022990"/>
    </source>
</evidence>
<evidence type="ECO:0000256" key="13">
    <source>
        <dbReference type="ARBA" id="ARBA00067184"/>
    </source>
</evidence>
<dbReference type="GO" id="GO:0005777">
    <property type="term" value="C:peroxisome"/>
    <property type="evidence" value="ECO:0007669"/>
    <property type="project" value="UniProtKB-SubCell"/>
</dbReference>
<keyword evidence="6" id="KW-0276">Fatty acid metabolism</keyword>
<evidence type="ECO:0000259" key="15">
    <source>
        <dbReference type="Pfam" id="PF00755"/>
    </source>
</evidence>
<dbReference type="InterPro" id="IPR023213">
    <property type="entry name" value="CAT-like_dom_sf"/>
</dbReference>
<accession>A0A8B8BTR1</accession>
<dbReference type="GO" id="GO:0006631">
    <property type="term" value="P:fatty acid metabolic process"/>
    <property type="evidence" value="ECO:0007669"/>
    <property type="project" value="UniProtKB-KW"/>
</dbReference>
<feature type="domain" description="Choline/carnitine acyltransferase" evidence="15">
    <location>
        <begin position="31"/>
        <end position="604"/>
    </location>
</feature>
<keyword evidence="10" id="KW-0012">Acyltransferase</keyword>
<dbReference type="OrthoDB" id="240216at2759"/>
<comment type="subcellular location">
    <subcellularLocation>
        <location evidence="1">Peroxisome</location>
    </subcellularLocation>
</comment>
<evidence type="ECO:0000256" key="1">
    <source>
        <dbReference type="ARBA" id="ARBA00004275"/>
    </source>
</evidence>
<dbReference type="InterPro" id="IPR039551">
    <property type="entry name" value="Cho/carn_acyl_trans"/>
</dbReference>
<evidence type="ECO:0000256" key="11">
    <source>
        <dbReference type="ARBA" id="ARBA00052326"/>
    </source>
</evidence>
<evidence type="ECO:0000256" key="4">
    <source>
        <dbReference type="ARBA" id="ARBA00022448"/>
    </source>
</evidence>
<reference evidence="17" key="1">
    <citation type="submission" date="2025-08" db="UniProtKB">
        <authorList>
            <consortium name="RefSeq"/>
        </authorList>
    </citation>
    <scope>IDENTIFICATION</scope>
    <source>
        <tissue evidence="17">Whole sample</tissue>
    </source>
</reference>
<evidence type="ECO:0000256" key="9">
    <source>
        <dbReference type="ARBA" id="ARBA00023140"/>
    </source>
</evidence>
<evidence type="ECO:0000256" key="5">
    <source>
        <dbReference type="ARBA" id="ARBA00022679"/>
    </source>
</evidence>
<keyword evidence="9" id="KW-0576">Peroxisome</keyword>
<dbReference type="InterPro" id="IPR042231">
    <property type="entry name" value="Cho/carn_acyl_trans_2"/>
</dbReference>
<evidence type="ECO:0000313" key="16">
    <source>
        <dbReference type="Proteomes" id="UP000694844"/>
    </source>
</evidence>
<keyword evidence="16" id="KW-1185">Reference proteome</keyword>
<dbReference type="AlphaFoldDB" id="A0A8B8BTR1"/>
<dbReference type="InterPro" id="IPR000542">
    <property type="entry name" value="Carn_acyl_trans"/>
</dbReference>